<reference evidence="3" key="1">
    <citation type="journal article" date="2019" name="Int. J. Syst. Evol. Microbiol.">
        <title>The Global Catalogue of Microorganisms (GCM) 10K type strain sequencing project: providing services to taxonomists for standard genome sequencing and annotation.</title>
        <authorList>
            <consortium name="The Broad Institute Genomics Platform"/>
            <consortium name="The Broad Institute Genome Sequencing Center for Infectious Disease"/>
            <person name="Wu L."/>
            <person name="Ma J."/>
        </authorList>
    </citation>
    <scope>NUCLEOTIDE SEQUENCE [LARGE SCALE GENOMIC DNA]</scope>
    <source>
        <strain evidence="3">CGMCC 4.1469</strain>
    </source>
</reference>
<organism evidence="2 3">
    <name type="scientific">Kitasatospora aburaviensis</name>
    <dbReference type="NCBI Taxonomy" id="67265"/>
    <lineage>
        <taxon>Bacteria</taxon>
        <taxon>Bacillati</taxon>
        <taxon>Actinomycetota</taxon>
        <taxon>Actinomycetes</taxon>
        <taxon>Kitasatosporales</taxon>
        <taxon>Streptomycetaceae</taxon>
        <taxon>Kitasatospora</taxon>
    </lineage>
</organism>
<name>A0ABW1F8P5_9ACTN</name>
<sequence>MADTGAVSVEEFVREAVRRYRPEELARLDDALTIYFANPATVLAARRREGETGAGAGVGAAAAVVVPALLVILHDLAIALTADAAKGGLRAVWRRVRARFGKPELAVRRDGPVTLLTTDQVAALRPEIERKLAQRLPADLSQALAEYLCGELLAADPLATGDGPETGTRAEAGTRPEAGMHPERRNRSATAEPDGEGARPGLDG</sequence>
<protein>
    <submittedName>
        <fullName evidence="2">Uncharacterized protein</fullName>
    </submittedName>
</protein>
<feature type="region of interest" description="Disordered" evidence="1">
    <location>
        <begin position="158"/>
        <end position="204"/>
    </location>
</feature>
<evidence type="ECO:0000256" key="1">
    <source>
        <dbReference type="SAM" id="MobiDB-lite"/>
    </source>
</evidence>
<dbReference type="RefSeq" id="WP_313761950.1">
    <property type="nucleotide sequence ID" value="NZ_JBHSOD010000072.1"/>
</dbReference>
<evidence type="ECO:0000313" key="2">
    <source>
        <dbReference type="EMBL" id="MFC5890098.1"/>
    </source>
</evidence>
<gene>
    <name evidence="2" type="ORF">ACFP0N_34565</name>
</gene>
<feature type="compositionally biased region" description="Basic and acidic residues" evidence="1">
    <location>
        <begin position="172"/>
        <end position="186"/>
    </location>
</feature>
<evidence type="ECO:0000313" key="3">
    <source>
        <dbReference type="Proteomes" id="UP001596067"/>
    </source>
</evidence>
<dbReference type="EMBL" id="JBHSOD010000072">
    <property type="protein sequence ID" value="MFC5890098.1"/>
    <property type="molecule type" value="Genomic_DNA"/>
</dbReference>
<accession>A0ABW1F8P5</accession>
<dbReference type="Proteomes" id="UP001596067">
    <property type="component" value="Unassembled WGS sequence"/>
</dbReference>
<keyword evidence="3" id="KW-1185">Reference proteome</keyword>
<proteinExistence type="predicted"/>
<comment type="caution">
    <text evidence="2">The sequence shown here is derived from an EMBL/GenBank/DDBJ whole genome shotgun (WGS) entry which is preliminary data.</text>
</comment>